<keyword evidence="5" id="KW-0598">Phosphotransferase system</keyword>
<dbReference type="Gene3D" id="2.70.70.10">
    <property type="entry name" value="Glucose Permease (Domain IIA)"/>
    <property type="match status" value="1"/>
</dbReference>
<evidence type="ECO:0000256" key="1">
    <source>
        <dbReference type="ARBA" id="ARBA00004496"/>
    </source>
</evidence>
<dbReference type="InterPro" id="IPR011055">
    <property type="entry name" value="Dup_hybrid_motif"/>
</dbReference>
<accession>A0ABU1T399</accession>
<comment type="subcellular location">
    <subcellularLocation>
        <location evidence="1">Cytoplasm</location>
    </subcellularLocation>
</comment>
<evidence type="ECO:0000313" key="9">
    <source>
        <dbReference type="Proteomes" id="UP001266099"/>
    </source>
</evidence>
<dbReference type="PROSITE" id="PS00371">
    <property type="entry name" value="PTS_EIIA_TYPE_1_HIS"/>
    <property type="match status" value="1"/>
</dbReference>
<dbReference type="PROSITE" id="PS51093">
    <property type="entry name" value="PTS_EIIA_TYPE_1"/>
    <property type="match status" value="1"/>
</dbReference>
<dbReference type="EMBL" id="JAVDUJ010000001">
    <property type="protein sequence ID" value="MDR6939778.1"/>
    <property type="molecule type" value="Genomic_DNA"/>
</dbReference>
<sequence length="152" mass="15947">MFFGRSKKVQLIQPFAGKIVGLSEVPDEMFAQKMLGDGFAVEPSADSFDVVAPISGTLLKVFSSLHAFAMKSDEGLEILVHIGLETVELKGAGFTELAHTGEHVAAGTPVVHVDGAKVKAAGYNLVTPVVLTNQAQVKSIAINSEGAQVTLN</sequence>
<evidence type="ECO:0000313" key="8">
    <source>
        <dbReference type="EMBL" id="MDR6939778.1"/>
    </source>
</evidence>
<evidence type="ECO:0000256" key="6">
    <source>
        <dbReference type="ARBA" id="ARBA00022777"/>
    </source>
</evidence>
<keyword evidence="4" id="KW-0808">Transferase</keyword>
<dbReference type="RefSeq" id="WP_309956725.1">
    <property type="nucleotide sequence ID" value="NZ_CP136414.1"/>
</dbReference>
<dbReference type="PANTHER" id="PTHR45008:SF1">
    <property type="entry name" value="PTS SYSTEM GLUCOSE-SPECIFIC EIIA COMPONENT"/>
    <property type="match status" value="1"/>
</dbReference>
<keyword evidence="3" id="KW-0762">Sugar transport</keyword>
<keyword evidence="6" id="KW-0418">Kinase</keyword>
<dbReference type="NCBIfam" id="TIGR00830">
    <property type="entry name" value="PTBA"/>
    <property type="match status" value="1"/>
</dbReference>
<name>A0ABU1T399_9ACTO</name>
<evidence type="ECO:0000256" key="4">
    <source>
        <dbReference type="ARBA" id="ARBA00022679"/>
    </source>
</evidence>
<dbReference type="InterPro" id="IPR001127">
    <property type="entry name" value="PTS_EIIA_1_perm"/>
</dbReference>
<dbReference type="Pfam" id="PF00358">
    <property type="entry name" value="PTS_EIIA_1"/>
    <property type="match status" value="1"/>
</dbReference>
<feature type="domain" description="PTS EIIA type-1" evidence="7">
    <location>
        <begin position="27"/>
        <end position="133"/>
    </location>
</feature>
<evidence type="ECO:0000259" key="7">
    <source>
        <dbReference type="PROSITE" id="PS51093"/>
    </source>
</evidence>
<organism evidence="8 9">
    <name type="scientific">Arcanobacterium hippocoleae</name>
    <dbReference type="NCBI Taxonomy" id="149017"/>
    <lineage>
        <taxon>Bacteria</taxon>
        <taxon>Bacillati</taxon>
        <taxon>Actinomycetota</taxon>
        <taxon>Actinomycetes</taxon>
        <taxon>Actinomycetales</taxon>
        <taxon>Actinomycetaceae</taxon>
        <taxon>Arcanobacterium</taxon>
    </lineage>
</organism>
<dbReference type="Proteomes" id="UP001266099">
    <property type="component" value="Unassembled WGS sequence"/>
</dbReference>
<reference evidence="8 9" key="1">
    <citation type="submission" date="2023-07" db="EMBL/GenBank/DDBJ databases">
        <title>Sequencing the genomes of 1000 actinobacteria strains.</title>
        <authorList>
            <person name="Klenk H.-P."/>
        </authorList>
    </citation>
    <scope>NUCLEOTIDE SEQUENCE [LARGE SCALE GENOMIC DNA]</scope>
    <source>
        <strain evidence="8 9">DSM 15539</strain>
    </source>
</reference>
<dbReference type="InterPro" id="IPR050890">
    <property type="entry name" value="PTS_EIIA_component"/>
</dbReference>
<evidence type="ECO:0000256" key="3">
    <source>
        <dbReference type="ARBA" id="ARBA00022597"/>
    </source>
</evidence>
<comment type="caution">
    <text evidence="8">The sequence shown here is derived from an EMBL/GenBank/DDBJ whole genome shotgun (WGS) entry which is preliminary data.</text>
</comment>
<dbReference type="PANTHER" id="PTHR45008">
    <property type="entry name" value="PTS SYSTEM GLUCOSE-SPECIFIC EIIA COMPONENT"/>
    <property type="match status" value="1"/>
</dbReference>
<gene>
    <name evidence="8" type="ORF">J2S36_001321</name>
</gene>
<protein>
    <submittedName>
        <fullName evidence="8">Glucose-specific phosphotransferase system IIA component</fullName>
    </submittedName>
</protein>
<keyword evidence="2" id="KW-0813">Transport</keyword>
<evidence type="ECO:0000256" key="2">
    <source>
        <dbReference type="ARBA" id="ARBA00022448"/>
    </source>
</evidence>
<keyword evidence="9" id="KW-1185">Reference proteome</keyword>
<dbReference type="SUPFAM" id="SSF51261">
    <property type="entry name" value="Duplicated hybrid motif"/>
    <property type="match status" value="1"/>
</dbReference>
<proteinExistence type="predicted"/>
<evidence type="ECO:0000256" key="5">
    <source>
        <dbReference type="ARBA" id="ARBA00022683"/>
    </source>
</evidence>